<feature type="domain" description="ABC transporter" evidence="6">
    <location>
        <begin position="47"/>
        <end position="289"/>
    </location>
</feature>
<evidence type="ECO:0000313" key="8">
    <source>
        <dbReference type="Proteomes" id="UP000460221"/>
    </source>
</evidence>
<keyword evidence="3" id="KW-0547">Nucleotide-binding</keyword>
<dbReference type="InterPro" id="IPR003593">
    <property type="entry name" value="AAA+_ATPase"/>
</dbReference>
<evidence type="ECO:0000256" key="5">
    <source>
        <dbReference type="SAM" id="MobiDB-lite"/>
    </source>
</evidence>
<dbReference type="Gene3D" id="3.40.50.300">
    <property type="entry name" value="P-loop containing nucleotide triphosphate hydrolases"/>
    <property type="match status" value="2"/>
</dbReference>
<organism evidence="7 8">
    <name type="scientific">Nakamurella alba</name>
    <dbReference type="NCBI Taxonomy" id="2665158"/>
    <lineage>
        <taxon>Bacteria</taxon>
        <taxon>Bacillati</taxon>
        <taxon>Actinomycetota</taxon>
        <taxon>Actinomycetes</taxon>
        <taxon>Nakamurellales</taxon>
        <taxon>Nakamurellaceae</taxon>
        <taxon>Nakamurella</taxon>
    </lineage>
</organism>
<dbReference type="SMART" id="SM00382">
    <property type="entry name" value="AAA"/>
    <property type="match status" value="1"/>
</dbReference>
<gene>
    <name evidence="7" type="ORF">GIS00_01155</name>
</gene>
<dbReference type="CDD" id="cd03216">
    <property type="entry name" value="ABC_Carb_Monos_I"/>
    <property type="match status" value="1"/>
</dbReference>
<keyword evidence="2" id="KW-0677">Repeat</keyword>
<dbReference type="PANTHER" id="PTHR43790:SF9">
    <property type="entry name" value="GALACTOFURANOSE TRANSPORTER ATP-BINDING PROTEIN YTFR"/>
    <property type="match status" value="1"/>
</dbReference>
<comment type="caution">
    <text evidence="7">The sequence shown here is derived from an EMBL/GenBank/DDBJ whole genome shotgun (WGS) entry which is preliminary data.</text>
</comment>
<name>A0A7K1FEL6_9ACTN</name>
<dbReference type="EMBL" id="WLYK01000001">
    <property type="protein sequence ID" value="MTD12552.1"/>
    <property type="molecule type" value="Genomic_DNA"/>
</dbReference>
<evidence type="ECO:0000256" key="3">
    <source>
        <dbReference type="ARBA" id="ARBA00022741"/>
    </source>
</evidence>
<evidence type="ECO:0000256" key="4">
    <source>
        <dbReference type="ARBA" id="ARBA00022840"/>
    </source>
</evidence>
<evidence type="ECO:0000256" key="1">
    <source>
        <dbReference type="ARBA" id="ARBA00022448"/>
    </source>
</evidence>
<dbReference type="GO" id="GO:0016887">
    <property type="term" value="F:ATP hydrolysis activity"/>
    <property type="evidence" value="ECO:0007669"/>
    <property type="project" value="InterPro"/>
</dbReference>
<feature type="compositionally biased region" description="Basic and acidic residues" evidence="5">
    <location>
        <begin position="12"/>
        <end position="21"/>
    </location>
</feature>
<dbReference type="InterPro" id="IPR050107">
    <property type="entry name" value="ABC_carbohydrate_import_ATPase"/>
</dbReference>
<dbReference type="Pfam" id="PF00005">
    <property type="entry name" value="ABC_tran"/>
    <property type="match status" value="2"/>
</dbReference>
<proteinExistence type="predicted"/>
<feature type="region of interest" description="Disordered" evidence="5">
    <location>
        <begin position="12"/>
        <end position="41"/>
    </location>
</feature>
<dbReference type="InterPro" id="IPR003439">
    <property type="entry name" value="ABC_transporter-like_ATP-bd"/>
</dbReference>
<dbReference type="PROSITE" id="PS50893">
    <property type="entry name" value="ABC_TRANSPORTER_2"/>
    <property type="match status" value="2"/>
</dbReference>
<dbReference type="Proteomes" id="UP000460221">
    <property type="component" value="Unassembled WGS sequence"/>
</dbReference>
<dbReference type="InterPro" id="IPR027417">
    <property type="entry name" value="P-loop_NTPase"/>
</dbReference>
<dbReference type="PANTHER" id="PTHR43790">
    <property type="entry name" value="CARBOHYDRATE TRANSPORT ATP-BINDING PROTEIN MG119-RELATED"/>
    <property type="match status" value="1"/>
</dbReference>
<reference evidence="7 8" key="1">
    <citation type="submission" date="2019-11" db="EMBL/GenBank/DDBJ databases">
        <authorList>
            <person name="Jiang L.-Q."/>
        </authorList>
    </citation>
    <scope>NUCLEOTIDE SEQUENCE [LARGE SCALE GENOMIC DNA]</scope>
    <source>
        <strain evidence="7 8">YIM 132087</strain>
    </source>
</reference>
<dbReference type="PROSITE" id="PS00211">
    <property type="entry name" value="ABC_TRANSPORTER_1"/>
    <property type="match status" value="1"/>
</dbReference>
<feature type="domain" description="ABC transporter" evidence="6">
    <location>
        <begin position="290"/>
        <end position="546"/>
    </location>
</feature>
<dbReference type="InterPro" id="IPR017871">
    <property type="entry name" value="ABC_transporter-like_CS"/>
</dbReference>
<keyword evidence="8" id="KW-1185">Reference proteome</keyword>
<protein>
    <submittedName>
        <fullName evidence="7">ATP-binding cassette domain-containing protein</fullName>
    </submittedName>
</protein>
<keyword evidence="4 7" id="KW-0067">ATP-binding</keyword>
<keyword evidence="1" id="KW-0813">Transport</keyword>
<evidence type="ECO:0000259" key="6">
    <source>
        <dbReference type="PROSITE" id="PS50893"/>
    </source>
</evidence>
<evidence type="ECO:0000313" key="7">
    <source>
        <dbReference type="EMBL" id="MTD12552.1"/>
    </source>
</evidence>
<evidence type="ECO:0000256" key="2">
    <source>
        <dbReference type="ARBA" id="ARBA00022737"/>
    </source>
</evidence>
<dbReference type="SUPFAM" id="SSF52540">
    <property type="entry name" value="P-loop containing nucleoside triphosphate hydrolases"/>
    <property type="match status" value="2"/>
</dbReference>
<dbReference type="GO" id="GO:0005524">
    <property type="term" value="F:ATP binding"/>
    <property type="evidence" value="ECO:0007669"/>
    <property type="project" value="UniProtKB-KW"/>
</dbReference>
<accession>A0A7K1FEL6</accession>
<sequence length="547" mass="58864">MCTPILLLIPPQRREQKRGRMTESAASDMANVPRHGAEPGAESVPRLHIAGMTKSFGSFTAVDSVGLDLRAGEIRALLGHNGSGKSTLIKCLSGFHRADNSVVRWNGEDVELEALRGSSASGSRLAFVHQTLGIVRELDAIDNLALHAGYRRRPGRRVDWRAQRRRTAEALEPFGFRFPLNRPLAEASPVERAIVAIAAVLTGWDATDGVLVLDEPTSVLPPHEVSVLLGVVTELRSRGASILYVSHRLGEVLEIADTATVLRNGRVVADVPVPGLTERDLVGMMLGRELANEEAVRAHHRPPGDELLAVRDLRGRYLDGAELTVSTGEITAVAGLVDGGRVELATALGSPARSARLTGEIRAGGTTTWRPLRRHRPATVGYVPADRLTEGIVAEMSVTENLTLSLLQRFSRLGLLSRRAERAFAARRLAELDVRGADDPRIPIAALSGGNQQKVIIGRALAADPQLLVMLEPTAGVDLAAKFAIYQYLQREAEKGLAVLLSTTDAEDMTALCDRVLVVGGGAVVDEFGTQDITQERVLLAMEGIHS</sequence>
<dbReference type="AlphaFoldDB" id="A0A7K1FEL6"/>